<evidence type="ECO:0000256" key="6">
    <source>
        <dbReference type="ARBA" id="ARBA00023002"/>
    </source>
</evidence>
<evidence type="ECO:0000256" key="8">
    <source>
        <dbReference type="ARBA" id="ARBA00023141"/>
    </source>
</evidence>
<evidence type="ECO:0000256" key="5">
    <source>
        <dbReference type="ARBA" id="ARBA00022498"/>
    </source>
</evidence>
<evidence type="ECO:0000256" key="4">
    <source>
        <dbReference type="ARBA" id="ARBA00016891"/>
    </source>
</evidence>
<feature type="region of interest" description="Disordered" evidence="10">
    <location>
        <begin position="1"/>
        <end position="25"/>
    </location>
</feature>
<dbReference type="PANTHER" id="PTHR21363:SF0">
    <property type="entry name" value="PREPHENATE DEHYDROGENASE [NADP(+)]"/>
    <property type="match status" value="1"/>
</dbReference>
<dbReference type="InterPro" id="IPR045865">
    <property type="entry name" value="ACT-like_dom_sf"/>
</dbReference>
<dbReference type="InterPro" id="IPR046826">
    <property type="entry name" value="PDH_N"/>
</dbReference>
<dbReference type="SUPFAM" id="SSF51735">
    <property type="entry name" value="NAD(P)-binding Rossmann-fold domains"/>
    <property type="match status" value="1"/>
</dbReference>
<dbReference type="OrthoDB" id="9802008at2"/>
<keyword evidence="8" id="KW-0028">Amino-acid biosynthesis</keyword>
<evidence type="ECO:0000259" key="11">
    <source>
        <dbReference type="PROSITE" id="PS51176"/>
    </source>
</evidence>
<evidence type="ECO:0000313" key="13">
    <source>
        <dbReference type="EMBL" id="QEC48626.1"/>
    </source>
</evidence>
<dbReference type="UniPathway" id="UPA00122">
    <property type="reaction ID" value="UER00961"/>
</dbReference>
<evidence type="ECO:0000256" key="2">
    <source>
        <dbReference type="ARBA" id="ARBA00007964"/>
    </source>
</evidence>
<dbReference type="KEGG" id="bsol:FSW04_14290"/>
<dbReference type="InterPro" id="IPR008927">
    <property type="entry name" value="6-PGluconate_DH-like_C_sf"/>
</dbReference>
<sequence>MGPRPRRARPRPAARRGRRGRRPALRAGPADVALVASPVDALRVTVDAACAACDGAVVTDVGSTKRALVEHAPIERFIGGHPLAGAEVAGVEHARADLFDQATWYLTPRPGSPGVLLERLHRFVAGLGAVPTVIGHAEHDRLMAAFSHVPHVIANAMVVQATRALGGEAIPVVGPSFRDATRVAGANPPLWAGIYASNREAVLAQLDATIDVLAQARALLAQPDGRDALEAWQAQAAEQRRALLDVGMTGGPLREIRAVVPNRPGVIADLALTLSAAGINIHDMSLSPQPDFRSGEVALWVAEALEPRARELVGDVLARPEDAA</sequence>
<dbReference type="GO" id="GO:0008977">
    <property type="term" value="F:prephenate dehydrogenase (NAD+) activity"/>
    <property type="evidence" value="ECO:0007669"/>
    <property type="project" value="UniProtKB-EC"/>
</dbReference>
<gene>
    <name evidence="13" type="ORF">FSW04_14290</name>
</gene>
<dbReference type="EC" id="1.3.1.12" evidence="3"/>
<keyword evidence="8" id="KW-0057">Aromatic amino acid biosynthesis</keyword>
<protein>
    <recommendedName>
        <fullName evidence="4">Prephenate dehydrogenase</fullName>
        <ecNumber evidence="3">1.3.1.12</ecNumber>
    </recommendedName>
</protein>
<dbReference type="Gene3D" id="1.10.3660.10">
    <property type="entry name" value="6-phosphogluconate dehydrogenase C-terminal like domain"/>
    <property type="match status" value="1"/>
</dbReference>
<comment type="catalytic activity">
    <reaction evidence="9">
        <text>prephenate + NAD(+) = 3-(4-hydroxyphenyl)pyruvate + CO2 + NADH</text>
        <dbReference type="Rhea" id="RHEA:13869"/>
        <dbReference type="ChEBI" id="CHEBI:16526"/>
        <dbReference type="ChEBI" id="CHEBI:29934"/>
        <dbReference type="ChEBI" id="CHEBI:36242"/>
        <dbReference type="ChEBI" id="CHEBI:57540"/>
        <dbReference type="ChEBI" id="CHEBI:57945"/>
        <dbReference type="EC" id="1.3.1.12"/>
    </reaction>
</comment>
<keyword evidence="6" id="KW-0560">Oxidoreductase</keyword>
<dbReference type="InterPro" id="IPR002912">
    <property type="entry name" value="ACT_dom"/>
</dbReference>
<dbReference type="PANTHER" id="PTHR21363">
    <property type="entry name" value="PREPHENATE DEHYDROGENASE"/>
    <property type="match status" value="1"/>
</dbReference>
<dbReference type="Gene3D" id="3.40.50.720">
    <property type="entry name" value="NAD(P)-binding Rossmann-like Domain"/>
    <property type="match status" value="1"/>
</dbReference>
<dbReference type="PROSITE" id="PS51671">
    <property type="entry name" value="ACT"/>
    <property type="match status" value="1"/>
</dbReference>
<dbReference type="SUPFAM" id="SSF48179">
    <property type="entry name" value="6-phosphogluconate dehydrogenase C-terminal domain-like"/>
    <property type="match status" value="1"/>
</dbReference>
<reference evidence="13 14" key="1">
    <citation type="journal article" date="2018" name="J. Microbiol.">
        <title>Baekduia soli gen. nov., sp. nov., a novel bacterium isolated from the soil of Baekdu Mountain and proposal of a novel family name, Baekduiaceae fam. nov.</title>
        <authorList>
            <person name="An D.S."/>
            <person name="Siddiqi M.Z."/>
            <person name="Kim K.H."/>
            <person name="Yu H.S."/>
            <person name="Im W.T."/>
        </authorList>
    </citation>
    <scope>NUCLEOTIDE SEQUENCE [LARGE SCALE GENOMIC DNA]</scope>
    <source>
        <strain evidence="13 14">BR7-21</strain>
    </source>
</reference>
<feature type="compositionally biased region" description="Basic residues" evidence="10">
    <location>
        <begin position="1"/>
        <end position="24"/>
    </location>
</feature>
<accession>A0A5B8U6A5</accession>
<keyword evidence="14" id="KW-1185">Reference proteome</keyword>
<proteinExistence type="inferred from homology"/>
<dbReference type="InterPro" id="IPR046825">
    <property type="entry name" value="PDH_C"/>
</dbReference>
<dbReference type="CDD" id="cd02116">
    <property type="entry name" value="ACT"/>
    <property type="match status" value="1"/>
</dbReference>
<dbReference type="Pfam" id="PF20463">
    <property type="entry name" value="PDH_C"/>
    <property type="match status" value="1"/>
</dbReference>
<dbReference type="RefSeq" id="WP_146920375.1">
    <property type="nucleotide sequence ID" value="NZ_CP042430.1"/>
</dbReference>
<evidence type="ECO:0000256" key="9">
    <source>
        <dbReference type="ARBA" id="ARBA00049260"/>
    </source>
</evidence>
<evidence type="ECO:0000259" key="12">
    <source>
        <dbReference type="PROSITE" id="PS51671"/>
    </source>
</evidence>
<dbReference type="GO" id="GO:0004665">
    <property type="term" value="F:prephenate dehydrogenase (NADP+) activity"/>
    <property type="evidence" value="ECO:0007669"/>
    <property type="project" value="InterPro"/>
</dbReference>
<evidence type="ECO:0000313" key="14">
    <source>
        <dbReference type="Proteomes" id="UP000321805"/>
    </source>
</evidence>
<dbReference type="InterPro" id="IPR036291">
    <property type="entry name" value="NAD(P)-bd_dom_sf"/>
</dbReference>
<feature type="domain" description="ACT" evidence="12">
    <location>
        <begin position="255"/>
        <end position="324"/>
    </location>
</feature>
<dbReference type="SUPFAM" id="SSF55021">
    <property type="entry name" value="ACT-like"/>
    <property type="match status" value="1"/>
</dbReference>
<name>A0A5B8U6A5_9ACTN</name>
<evidence type="ECO:0000256" key="7">
    <source>
        <dbReference type="ARBA" id="ARBA00023027"/>
    </source>
</evidence>
<dbReference type="Gene3D" id="3.30.70.260">
    <property type="match status" value="1"/>
</dbReference>
<dbReference type="InterPro" id="IPR050812">
    <property type="entry name" value="Preph/Arog_dehydrog"/>
</dbReference>
<evidence type="ECO:0000256" key="10">
    <source>
        <dbReference type="SAM" id="MobiDB-lite"/>
    </source>
</evidence>
<feature type="domain" description="Prephenate/arogenate dehydrogenase" evidence="11">
    <location>
        <begin position="1"/>
        <end position="251"/>
    </location>
</feature>
<keyword evidence="7" id="KW-0520">NAD</keyword>
<dbReference type="GO" id="GO:0070403">
    <property type="term" value="F:NAD+ binding"/>
    <property type="evidence" value="ECO:0007669"/>
    <property type="project" value="InterPro"/>
</dbReference>
<comment type="pathway">
    <text evidence="1">Amino-acid biosynthesis; L-tyrosine biosynthesis; (4-hydroxyphenyl)pyruvate from prephenate (NAD(+) route): step 1/1.</text>
</comment>
<keyword evidence="5" id="KW-0827">Tyrosine biosynthesis</keyword>
<organism evidence="13 14">
    <name type="scientific">Baekduia soli</name>
    <dbReference type="NCBI Taxonomy" id="496014"/>
    <lineage>
        <taxon>Bacteria</taxon>
        <taxon>Bacillati</taxon>
        <taxon>Actinomycetota</taxon>
        <taxon>Thermoleophilia</taxon>
        <taxon>Solirubrobacterales</taxon>
        <taxon>Baekduiaceae</taxon>
        <taxon>Baekduia</taxon>
    </lineage>
</organism>
<dbReference type="Proteomes" id="UP000321805">
    <property type="component" value="Chromosome"/>
</dbReference>
<dbReference type="AlphaFoldDB" id="A0A5B8U6A5"/>
<dbReference type="GO" id="GO:0006571">
    <property type="term" value="P:tyrosine biosynthetic process"/>
    <property type="evidence" value="ECO:0007669"/>
    <property type="project" value="UniProtKB-UniPathway"/>
</dbReference>
<dbReference type="EMBL" id="CP042430">
    <property type="protein sequence ID" value="QEC48626.1"/>
    <property type="molecule type" value="Genomic_DNA"/>
</dbReference>
<evidence type="ECO:0000256" key="1">
    <source>
        <dbReference type="ARBA" id="ARBA00005067"/>
    </source>
</evidence>
<evidence type="ECO:0000256" key="3">
    <source>
        <dbReference type="ARBA" id="ARBA00012068"/>
    </source>
</evidence>
<dbReference type="PROSITE" id="PS51176">
    <property type="entry name" value="PDH_ADH"/>
    <property type="match status" value="1"/>
</dbReference>
<dbReference type="InterPro" id="IPR003099">
    <property type="entry name" value="Prephen_DH"/>
</dbReference>
<comment type="similarity">
    <text evidence="2">Belongs to the prephenate/arogenate dehydrogenase family.</text>
</comment>
<dbReference type="Pfam" id="PF02153">
    <property type="entry name" value="PDH_N"/>
    <property type="match status" value="1"/>
</dbReference>